<name>A0AAN8EF35_9EURO</name>
<accession>A0AAN8EF35</accession>
<comment type="caution">
    <text evidence="1">The sequence shown here is derived from an EMBL/GenBank/DDBJ whole genome shotgun (WGS) entry which is preliminary data.</text>
</comment>
<keyword evidence="2" id="KW-1185">Reference proteome</keyword>
<sequence>MGGLRQLVRDLFPRSVLHLNGRIRNIALAFTAASCLWLEVDASGLGHDTARLVACGIPEIFTRLLSDHKPTLRLIFSTTRQTFPPPICIFPYQYDLLLILARGSREHTESVWIRSAWYPKEHRARLDTEVNPVLERIRYMEQEHEKYVNGVKRLRAVTSITKRIPSNMNERCYGEAKFVLKHAATLAHSNRIKEAAVFVLMQGYVFVHHAVVALLMSPWGRSGVRQRLARDDWQSNREAEVYFGMMRTLHEISQLAWRAFRALQPQYDPNCIRYIAPVYREYGNVIEDTHAWLVFGLSHREIAEYHHLIAMRCVWQAMRLDLPTHHPVQIIYPRTTESVETLITRAAHHFIYARALQPSNRAYQLQVHVFSKVVRRMRWEARGPILNFLRFTDADMDRRMWCGSTTIIQQWDINSFEVLPRARVMAAKCREVFKARKLRKVFEDLCGKGDVVDWETWWRPTYAETAMMSTMLARRLRE</sequence>
<evidence type="ECO:0000313" key="1">
    <source>
        <dbReference type="EMBL" id="KAK5950048.1"/>
    </source>
</evidence>
<protein>
    <submittedName>
        <fullName evidence="1">Uncharacterized protein</fullName>
    </submittedName>
</protein>
<proteinExistence type="predicted"/>
<dbReference type="Proteomes" id="UP001316803">
    <property type="component" value="Unassembled WGS sequence"/>
</dbReference>
<evidence type="ECO:0000313" key="2">
    <source>
        <dbReference type="Proteomes" id="UP001316803"/>
    </source>
</evidence>
<dbReference type="PROSITE" id="PS51257">
    <property type="entry name" value="PROKAR_LIPOPROTEIN"/>
    <property type="match status" value="1"/>
</dbReference>
<reference evidence="1 2" key="1">
    <citation type="submission" date="2022-12" db="EMBL/GenBank/DDBJ databases">
        <title>Genomic features and morphological characterization of a novel Knufia sp. strain isolated from spacecraft assembly facility.</title>
        <authorList>
            <person name="Teixeira M."/>
            <person name="Chander A.M."/>
            <person name="Stajich J.E."/>
            <person name="Venkateswaran K."/>
        </authorList>
    </citation>
    <scope>NUCLEOTIDE SEQUENCE [LARGE SCALE GENOMIC DNA]</scope>
    <source>
        <strain evidence="1 2">FJI-L2-BK-P2</strain>
    </source>
</reference>
<dbReference type="EMBL" id="JAKLMC020000030">
    <property type="protein sequence ID" value="KAK5950048.1"/>
    <property type="molecule type" value="Genomic_DNA"/>
</dbReference>
<gene>
    <name evidence="1" type="ORF">OHC33_009010</name>
</gene>
<organism evidence="1 2">
    <name type="scientific">Knufia fluminis</name>
    <dbReference type="NCBI Taxonomy" id="191047"/>
    <lineage>
        <taxon>Eukaryota</taxon>
        <taxon>Fungi</taxon>
        <taxon>Dikarya</taxon>
        <taxon>Ascomycota</taxon>
        <taxon>Pezizomycotina</taxon>
        <taxon>Eurotiomycetes</taxon>
        <taxon>Chaetothyriomycetidae</taxon>
        <taxon>Chaetothyriales</taxon>
        <taxon>Trichomeriaceae</taxon>
        <taxon>Knufia</taxon>
    </lineage>
</organism>
<dbReference type="AlphaFoldDB" id="A0AAN8EF35"/>